<keyword evidence="2" id="KW-0479">Metal-binding</keyword>
<reference evidence="6 7" key="1">
    <citation type="submission" date="2020-07" db="EMBL/GenBank/DDBJ databases">
        <title>Sequencing the genomes of 1000 actinobacteria strains.</title>
        <authorList>
            <person name="Klenk H.-P."/>
        </authorList>
    </citation>
    <scope>NUCLEOTIDE SEQUENCE [LARGE SCALE GENOMIC DNA]</scope>
    <source>
        <strain evidence="6 7">DSM 45278</strain>
    </source>
</reference>
<dbReference type="GO" id="GO:0009063">
    <property type="term" value="P:amino acid catabolic process"/>
    <property type="evidence" value="ECO:0007669"/>
    <property type="project" value="InterPro"/>
</dbReference>
<evidence type="ECO:0000256" key="1">
    <source>
        <dbReference type="ARBA" id="ARBA00001946"/>
    </source>
</evidence>
<dbReference type="PANTHER" id="PTHR13794">
    <property type="entry name" value="ENOLASE SUPERFAMILY, MANDELATE RACEMASE"/>
    <property type="match status" value="1"/>
</dbReference>
<accession>A0A7Z0BJ41</accession>
<dbReference type="InterPro" id="IPR013341">
    <property type="entry name" value="Mandelate_racemase_N_dom"/>
</dbReference>
<comment type="caution">
    <text evidence="6">The sequence shown here is derived from an EMBL/GenBank/DDBJ whole genome shotgun (WGS) entry which is preliminary data.</text>
</comment>
<dbReference type="AlphaFoldDB" id="A0A7Z0BJ41"/>
<dbReference type="Proteomes" id="UP000584931">
    <property type="component" value="Unassembled WGS sequence"/>
</dbReference>
<evidence type="ECO:0000256" key="4">
    <source>
        <dbReference type="SAM" id="MobiDB-lite"/>
    </source>
</evidence>
<gene>
    <name evidence="6" type="ORF">HNR06_002285</name>
</gene>
<evidence type="ECO:0000313" key="6">
    <source>
        <dbReference type="EMBL" id="NYH52696.1"/>
    </source>
</evidence>
<dbReference type="Gene3D" id="3.20.20.120">
    <property type="entry name" value="Enolase-like C-terminal domain"/>
    <property type="match status" value="1"/>
</dbReference>
<dbReference type="EMBL" id="JACCHL010000001">
    <property type="protein sequence ID" value="NYH52696.1"/>
    <property type="molecule type" value="Genomic_DNA"/>
</dbReference>
<evidence type="ECO:0000256" key="2">
    <source>
        <dbReference type="ARBA" id="ARBA00022723"/>
    </source>
</evidence>
<dbReference type="InterPro" id="IPR029017">
    <property type="entry name" value="Enolase-like_N"/>
</dbReference>
<dbReference type="SFLD" id="SFLDS00001">
    <property type="entry name" value="Enolase"/>
    <property type="match status" value="1"/>
</dbReference>
<dbReference type="SMART" id="SM00922">
    <property type="entry name" value="MR_MLE"/>
    <property type="match status" value="1"/>
</dbReference>
<organism evidence="6 7">
    <name type="scientific">Nocardiopsis sinuspersici</name>
    <dbReference type="NCBI Taxonomy" id="501010"/>
    <lineage>
        <taxon>Bacteria</taxon>
        <taxon>Bacillati</taxon>
        <taxon>Actinomycetota</taxon>
        <taxon>Actinomycetes</taxon>
        <taxon>Streptosporangiales</taxon>
        <taxon>Nocardiopsidaceae</taxon>
        <taxon>Nocardiopsis</taxon>
    </lineage>
</organism>
<dbReference type="SUPFAM" id="SSF51604">
    <property type="entry name" value="Enolase C-terminal domain-like"/>
    <property type="match status" value="1"/>
</dbReference>
<dbReference type="InterPro" id="IPR018110">
    <property type="entry name" value="Mandel_Rmase/mucon_lact_enz_CS"/>
</dbReference>
<evidence type="ECO:0000313" key="7">
    <source>
        <dbReference type="Proteomes" id="UP000584931"/>
    </source>
</evidence>
<dbReference type="SFLD" id="SFLDG00179">
    <property type="entry name" value="mandelate_racemase"/>
    <property type="match status" value="1"/>
</dbReference>
<evidence type="ECO:0000259" key="5">
    <source>
        <dbReference type="SMART" id="SM00922"/>
    </source>
</evidence>
<dbReference type="SUPFAM" id="SSF54826">
    <property type="entry name" value="Enolase N-terminal domain-like"/>
    <property type="match status" value="1"/>
</dbReference>
<sequence>MNGVGEVSDPVVTSVDAAVYTVPTDRPAADGTITWDSTTMVLVRVGGGGREGLGWTYGPAACAAVVRDLLAEQVRGRPVLDVPAALEAMVRAVRNAGRPGAVGYAVSAVETALWDLKARLLGLPLYRLLGAVHQSAPLYGSGGLTSYPDDVMREQLAHWVHEQGFGRVKVKVGESWGTREERDLERLRLAREAIGPEAELFTDANGGYTAKQAIRLAGPMSELDVRWLEEPVSSDDLDGLRRIRDAVPADVTAGEYGFDLPYFQRMCAAGAVDCLQIDITRCGGVLELQRAATVAAAHGLEVSSHCAPYLHRHAALALPNLRHLEWFHDHVRVETLFFDGADPPREGSLWPDPDRPGHGLTLREADAERYRTG</sequence>
<comment type="cofactor">
    <cofactor evidence="1">
        <name>Mg(2+)</name>
        <dbReference type="ChEBI" id="CHEBI:18420"/>
    </cofactor>
</comment>
<protein>
    <submittedName>
        <fullName evidence="6">L-alanine-DL-glutamate epimerase-like enolase superfamily enzyme</fullName>
    </submittedName>
</protein>
<dbReference type="InterPro" id="IPR013342">
    <property type="entry name" value="Mandelate_racemase_C"/>
</dbReference>
<dbReference type="PANTHER" id="PTHR13794:SF58">
    <property type="entry name" value="MITOCHONDRIAL ENOLASE SUPERFAMILY MEMBER 1"/>
    <property type="match status" value="1"/>
</dbReference>
<proteinExistence type="predicted"/>
<dbReference type="Pfam" id="PF13378">
    <property type="entry name" value="MR_MLE_C"/>
    <property type="match status" value="1"/>
</dbReference>
<dbReference type="Pfam" id="PF02746">
    <property type="entry name" value="MR_MLE_N"/>
    <property type="match status" value="1"/>
</dbReference>
<evidence type="ECO:0000256" key="3">
    <source>
        <dbReference type="ARBA" id="ARBA00022842"/>
    </source>
</evidence>
<feature type="domain" description="Mandelate racemase/muconate lactonizing enzyme C-terminal" evidence="5">
    <location>
        <begin position="149"/>
        <end position="250"/>
    </location>
</feature>
<dbReference type="RefSeq" id="WP_179810015.1">
    <property type="nucleotide sequence ID" value="NZ_JACCHL010000001.1"/>
</dbReference>
<dbReference type="GO" id="GO:0016836">
    <property type="term" value="F:hydro-lyase activity"/>
    <property type="evidence" value="ECO:0007669"/>
    <property type="project" value="TreeGrafter"/>
</dbReference>
<feature type="region of interest" description="Disordered" evidence="4">
    <location>
        <begin position="347"/>
        <end position="373"/>
    </location>
</feature>
<dbReference type="Gene3D" id="3.30.390.10">
    <property type="entry name" value="Enolase-like, N-terminal domain"/>
    <property type="match status" value="1"/>
</dbReference>
<name>A0A7Z0BJ41_9ACTN</name>
<keyword evidence="3" id="KW-0460">Magnesium</keyword>
<dbReference type="InterPro" id="IPR046945">
    <property type="entry name" value="RHMD-like"/>
</dbReference>
<dbReference type="GO" id="GO:0016052">
    <property type="term" value="P:carbohydrate catabolic process"/>
    <property type="evidence" value="ECO:0007669"/>
    <property type="project" value="TreeGrafter"/>
</dbReference>
<feature type="compositionally biased region" description="Basic and acidic residues" evidence="4">
    <location>
        <begin position="352"/>
        <end position="373"/>
    </location>
</feature>
<dbReference type="PROSITE" id="PS00908">
    <property type="entry name" value="MR_MLE_1"/>
    <property type="match status" value="1"/>
</dbReference>
<dbReference type="PROSITE" id="PS00909">
    <property type="entry name" value="MR_MLE_2"/>
    <property type="match status" value="1"/>
</dbReference>
<dbReference type="GO" id="GO:0000287">
    <property type="term" value="F:magnesium ion binding"/>
    <property type="evidence" value="ECO:0007669"/>
    <property type="project" value="TreeGrafter"/>
</dbReference>
<dbReference type="InterPro" id="IPR036849">
    <property type="entry name" value="Enolase-like_C_sf"/>
</dbReference>
<dbReference type="InterPro" id="IPR029065">
    <property type="entry name" value="Enolase_C-like"/>
</dbReference>